<organism evidence="1 2">
    <name type="scientific">Aromia moschata</name>
    <dbReference type="NCBI Taxonomy" id="1265417"/>
    <lineage>
        <taxon>Eukaryota</taxon>
        <taxon>Metazoa</taxon>
        <taxon>Ecdysozoa</taxon>
        <taxon>Arthropoda</taxon>
        <taxon>Hexapoda</taxon>
        <taxon>Insecta</taxon>
        <taxon>Pterygota</taxon>
        <taxon>Neoptera</taxon>
        <taxon>Endopterygota</taxon>
        <taxon>Coleoptera</taxon>
        <taxon>Polyphaga</taxon>
        <taxon>Cucujiformia</taxon>
        <taxon>Chrysomeloidea</taxon>
        <taxon>Cerambycidae</taxon>
        <taxon>Cerambycinae</taxon>
        <taxon>Callichromatini</taxon>
        <taxon>Aromia</taxon>
    </lineage>
</organism>
<comment type="caution">
    <text evidence="1">The sequence shown here is derived from an EMBL/GenBank/DDBJ whole genome shotgun (WGS) entry which is preliminary data.</text>
</comment>
<name>A0AAV8YM13_9CUCU</name>
<dbReference type="AlphaFoldDB" id="A0AAV8YM13"/>
<accession>A0AAV8YM13</accession>
<reference evidence="1" key="1">
    <citation type="journal article" date="2023" name="Insect Mol. Biol.">
        <title>Genome sequencing provides insights into the evolution of gene families encoding plant cell wall-degrading enzymes in longhorned beetles.</title>
        <authorList>
            <person name="Shin N.R."/>
            <person name="Okamura Y."/>
            <person name="Kirsch R."/>
            <person name="Pauchet Y."/>
        </authorList>
    </citation>
    <scope>NUCLEOTIDE SEQUENCE</scope>
    <source>
        <strain evidence="1">AMC_N1</strain>
    </source>
</reference>
<sequence length="73" mass="9015">MIQISHSIKFHPFANYLPLLQIFEKRRQIQSRIYYQRNKKKTMKNYMDSLWTGETQIMFVFRECLNCLFSRTC</sequence>
<keyword evidence="2" id="KW-1185">Reference proteome</keyword>
<evidence type="ECO:0000313" key="1">
    <source>
        <dbReference type="EMBL" id="KAJ8952227.1"/>
    </source>
</evidence>
<protein>
    <submittedName>
        <fullName evidence="1">Uncharacterized protein</fullName>
    </submittedName>
</protein>
<gene>
    <name evidence="1" type="ORF">NQ318_022677</name>
</gene>
<dbReference type="EMBL" id="JAPWTK010000072">
    <property type="protein sequence ID" value="KAJ8952227.1"/>
    <property type="molecule type" value="Genomic_DNA"/>
</dbReference>
<proteinExistence type="predicted"/>
<dbReference type="Proteomes" id="UP001162162">
    <property type="component" value="Unassembled WGS sequence"/>
</dbReference>
<evidence type="ECO:0000313" key="2">
    <source>
        <dbReference type="Proteomes" id="UP001162162"/>
    </source>
</evidence>